<organism evidence="1 2">
    <name type="scientific">Enterococcus silesiacus</name>
    <dbReference type="NCBI Taxonomy" id="332949"/>
    <lineage>
        <taxon>Bacteria</taxon>
        <taxon>Bacillati</taxon>
        <taxon>Bacillota</taxon>
        <taxon>Bacilli</taxon>
        <taxon>Lactobacillales</taxon>
        <taxon>Enterococcaceae</taxon>
        <taxon>Enterococcus</taxon>
    </lineage>
</organism>
<evidence type="ECO:0000313" key="2">
    <source>
        <dbReference type="Proteomes" id="UP000183039"/>
    </source>
</evidence>
<comment type="caution">
    <text evidence="1">The sequence shown here is derived from an EMBL/GenBank/DDBJ whole genome shotgun (WGS) entry which is preliminary data.</text>
</comment>
<gene>
    <name evidence="1" type="ORF">RV15_GL000964</name>
</gene>
<reference evidence="1 2" key="1">
    <citation type="submission" date="2014-12" db="EMBL/GenBank/DDBJ databases">
        <title>Draft genome sequences of 29 type strains of Enterococci.</title>
        <authorList>
            <person name="Zhong Z."/>
            <person name="Sun Z."/>
            <person name="Liu W."/>
            <person name="Zhang W."/>
            <person name="Zhang H."/>
        </authorList>
    </citation>
    <scope>NUCLEOTIDE SEQUENCE [LARGE SCALE GENOMIC DNA]</scope>
    <source>
        <strain evidence="1 2">DSM 22801</strain>
    </source>
</reference>
<dbReference type="EMBL" id="JXLC01000017">
    <property type="protein sequence ID" value="OJG90968.1"/>
    <property type="molecule type" value="Genomic_DNA"/>
</dbReference>
<sequence length="64" mass="7510">MNPMNLKEKITETAEKVYDLAREGKYDVNVNLFSKKRSNEKAKGIEVVTLRDTAHTKKWRSKNR</sequence>
<dbReference type="AlphaFoldDB" id="A0AA91G927"/>
<protein>
    <submittedName>
        <fullName evidence="1">Uncharacterized protein</fullName>
    </submittedName>
</protein>
<accession>A0AA91G927</accession>
<proteinExistence type="predicted"/>
<dbReference type="Proteomes" id="UP000183039">
    <property type="component" value="Unassembled WGS sequence"/>
</dbReference>
<evidence type="ECO:0000313" key="1">
    <source>
        <dbReference type="EMBL" id="OJG90968.1"/>
    </source>
</evidence>
<name>A0AA91G927_9ENTE</name>